<protein>
    <recommendedName>
        <fullName evidence="2">PEF-CTERM protein sorting domain-containing protein</fullName>
    </recommendedName>
</protein>
<dbReference type="PROSITE" id="PS51257">
    <property type="entry name" value="PROKAR_LIPOPROTEIN"/>
    <property type="match status" value="1"/>
</dbReference>
<feature type="transmembrane region" description="Helical" evidence="1">
    <location>
        <begin position="157"/>
        <end position="174"/>
    </location>
</feature>
<dbReference type="OrthoDB" id="125786at2157"/>
<name>W9DW32_METTI</name>
<keyword evidence="4" id="KW-1185">Reference proteome</keyword>
<dbReference type="Proteomes" id="UP000019483">
    <property type="component" value="Unassembled WGS sequence"/>
</dbReference>
<keyword evidence="1" id="KW-1133">Transmembrane helix</keyword>
<proteinExistence type="predicted"/>
<gene>
    <name evidence="3" type="ORF">MettiDRAFT_1336</name>
</gene>
<reference evidence="3 4" key="1">
    <citation type="submission" date="2013-08" db="EMBL/GenBank/DDBJ databases">
        <authorList>
            <consortium name="DOE Joint Genome Institute"/>
            <person name="Eisen J."/>
            <person name="Huntemann M."/>
            <person name="Han J."/>
            <person name="Chen A."/>
            <person name="Kyrpides N."/>
            <person name="Mavromatis K."/>
            <person name="Markowitz V."/>
            <person name="Palaniappan K."/>
            <person name="Ivanova N."/>
            <person name="Schaumberg A."/>
            <person name="Pati A."/>
            <person name="Liolios K."/>
            <person name="Nordberg H.P."/>
            <person name="Cantor M.N."/>
            <person name="Hua S.X."/>
            <person name="Woyke T."/>
        </authorList>
    </citation>
    <scope>NUCLEOTIDE SEQUENCE [LARGE SCALE GENOMIC DNA]</scope>
    <source>
        <strain evidence="3 4">DSM 2278</strain>
    </source>
</reference>
<dbReference type="AlphaFoldDB" id="W9DW32"/>
<evidence type="ECO:0000256" key="1">
    <source>
        <dbReference type="SAM" id="Phobius"/>
    </source>
</evidence>
<evidence type="ECO:0000259" key="2">
    <source>
        <dbReference type="Pfam" id="PF26596"/>
    </source>
</evidence>
<dbReference type="Pfam" id="PF26596">
    <property type="entry name" value="PEF-CTERM_ARCH"/>
    <property type="match status" value="1"/>
</dbReference>
<dbReference type="NCBIfam" id="TIGR03024">
    <property type="entry name" value="arch_PEF_CTERM"/>
    <property type="match status" value="1"/>
</dbReference>
<keyword evidence="1" id="KW-0812">Transmembrane</keyword>
<dbReference type="InterPro" id="IPR017474">
    <property type="entry name" value="PEF_CTERM_C"/>
</dbReference>
<organism evidence="3 4">
    <name type="scientific">Methanolobus tindarius DSM 2278</name>
    <dbReference type="NCBI Taxonomy" id="1090322"/>
    <lineage>
        <taxon>Archaea</taxon>
        <taxon>Methanobacteriati</taxon>
        <taxon>Methanobacteriota</taxon>
        <taxon>Stenosarchaea group</taxon>
        <taxon>Methanomicrobia</taxon>
        <taxon>Methanosarcinales</taxon>
        <taxon>Methanosarcinaceae</taxon>
        <taxon>Methanolobus</taxon>
    </lineage>
</organism>
<accession>W9DW32</accession>
<dbReference type="RefSeq" id="WP_023845033.1">
    <property type="nucleotide sequence ID" value="NZ_AZAJ01000001.1"/>
</dbReference>
<sequence length="180" mass="20223">MQNRNIIVGVALVLLLATQSVAGCTCESPEGCYYITVTGEYYTSGFNTNTIDIGLKINYDGQKTTIVYWEDLGSEPAIALDTDKTVVNILSEEKCKHYVKIEPVFTANGNEYSPRYLKLYFDQEQITVYQIKEKGFEDNSIKATIKPVICKEEIPEFPTIALPIAAVIGLAFIFQNRRED</sequence>
<comment type="caution">
    <text evidence="3">The sequence shown here is derived from an EMBL/GenBank/DDBJ whole genome shotgun (WGS) entry which is preliminary data.</text>
</comment>
<evidence type="ECO:0000313" key="4">
    <source>
        <dbReference type="Proteomes" id="UP000019483"/>
    </source>
</evidence>
<evidence type="ECO:0000313" key="3">
    <source>
        <dbReference type="EMBL" id="ETA67897.1"/>
    </source>
</evidence>
<keyword evidence="1" id="KW-0472">Membrane</keyword>
<feature type="domain" description="PEF-CTERM protein sorting" evidence="2">
    <location>
        <begin position="154"/>
        <end position="178"/>
    </location>
</feature>
<dbReference type="EMBL" id="AZAJ01000001">
    <property type="protein sequence ID" value="ETA67897.1"/>
    <property type="molecule type" value="Genomic_DNA"/>
</dbReference>